<dbReference type="InterPro" id="IPR036537">
    <property type="entry name" value="Adaptor_Cbl_N_dom_sf"/>
</dbReference>
<dbReference type="Pfam" id="PF07714">
    <property type="entry name" value="PK_Tyr_Ser-Thr"/>
    <property type="match status" value="1"/>
</dbReference>
<dbReference type="PANTHER" id="PTHR44329">
    <property type="entry name" value="SERINE/THREONINE-PROTEIN KINASE TNNI3K-RELATED"/>
    <property type="match status" value="1"/>
</dbReference>
<accession>A0ABN7V7M0</accession>
<comment type="caution">
    <text evidence="2">The sequence shown here is derived from an EMBL/GenBank/DDBJ whole genome shotgun (WGS) entry which is preliminary data.</text>
</comment>
<dbReference type="InterPro" id="IPR001245">
    <property type="entry name" value="Ser-Thr/Tyr_kinase_cat_dom"/>
</dbReference>
<dbReference type="InterPro" id="IPR011990">
    <property type="entry name" value="TPR-like_helical_dom_sf"/>
</dbReference>
<evidence type="ECO:0000313" key="2">
    <source>
        <dbReference type="EMBL" id="CAG8739347.1"/>
    </source>
</evidence>
<proteinExistence type="predicted"/>
<dbReference type="InterPro" id="IPR011009">
    <property type="entry name" value="Kinase-like_dom_sf"/>
</dbReference>
<protein>
    <submittedName>
        <fullName evidence="2">19164_t:CDS:1</fullName>
    </submittedName>
</protein>
<feature type="domain" description="Protein kinase" evidence="1">
    <location>
        <begin position="288"/>
        <end position="539"/>
    </location>
</feature>
<reference evidence="2 3" key="1">
    <citation type="submission" date="2021-06" db="EMBL/GenBank/DDBJ databases">
        <authorList>
            <person name="Kallberg Y."/>
            <person name="Tangrot J."/>
            <person name="Rosling A."/>
        </authorList>
    </citation>
    <scope>NUCLEOTIDE SEQUENCE [LARGE SCALE GENOMIC DNA]</scope>
    <source>
        <strain evidence="2 3">120-4 pot B 10/14</strain>
    </source>
</reference>
<evidence type="ECO:0000259" key="1">
    <source>
        <dbReference type="PROSITE" id="PS50011"/>
    </source>
</evidence>
<dbReference type="SUPFAM" id="SSF56112">
    <property type="entry name" value="Protein kinase-like (PK-like)"/>
    <property type="match status" value="1"/>
</dbReference>
<dbReference type="PROSITE" id="PS50011">
    <property type="entry name" value="PROTEIN_KINASE_DOM"/>
    <property type="match status" value="1"/>
</dbReference>
<dbReference type="InterPro" id="IPR059179">
    <property type="entry name" value="MLKL-like_MCAfunc"/>
</dbReference>
<dbReference type="InterPro" id="IPR006597">
    <property type="entry name" value="Sel1-like"/>
</dbReference>
<gene>
    <name evidence="2" type="ORF">GMARGA_LOCUS15211</name>
</gene>
<dbReference type="Gene3D" id="1.25.40.10">
    <property type="entry name" value="Tetratricopeptide repeat domain"/>
    <property type="match status" value="1"/>
</dbReference>
<dbReference type="PROSITE" id="PS00109">
    <property type="entry name" value="PROTEIN_KINASE_TYR"/>
    <property type="match status" value="1"/>
</dbReference>
<dbReference type="Gene3D" id="1.20.930.20">
    <property type="entry name" value="Adaptor protein Cbl, N-terminal domain"/>
    <property type="match status" value="1"/>
</dbReference>
<dbReference type="InterPro" id="IPR000719">
    <property type="entry name" value="Prot_kinase_dom"/>
</dbReference>
<dbReference type="Pfam" id="PF08238">
    <property type="entry name" value="Sel1"/>
    <property type="match status" value="2"/>
</dbReference>
<name>A0ABN7V7M0_GIGMA</name>
<dbReference type="InterPro" id="IPR008266">
    <property type="entry name" value="Tyr_kinase_AS"/>
</dbReference>
<evidence type="ECO:0000313" key="3">
    <source>
        <dbReference type="Proteomes" id="UP000789901"/>
    </source>
</evidence>
<dbReference type="EMBL" id="CAJVQB010010381">
    <property type="protein sequence ID" value="CAG8739347.1"/>
    <property type="molecule type" value="Genomic_DNA"/>
</dbReference>
<dbReference type="SMART" id="SM00671">
    <property type="entry name" value="SEL1"/>
    <property type="match status" value="2"/>
</dbReference>
<organism evidence="2 3">
    <name type="scientific">Gigaspora margarita</name>
    <dbReference type="NCBI Taxonomy" id="4874"/>
    <lineage>
        <taxon>Eukaryota</taxon>
        <taxon>Fungi</taxon>
        <taxon>Fungi incertae sedis</taxon>
        <taxon>Mucoromycota</taxon>
        <taxon>Glomeromycotina</taxon>
        <taxon>Glomeromycetes</taxon>
        <taxon>Diversisporales</taxon>
        <taxon>Gigasporaceae</taxon>
        <taxon>Gigaspora</taxon>
    </lineage>
</organism>
<sequence>MSNDNENIRPNDRSNVNENITFNENNNETFDLTEYLNQVSPAVDNVTDIIIQSTESLTFANFIPVVKDIFGIVNEILGLFQVAKQNKRICGVLVDRVQAAKAAIENLIIRKDHYEDFFIPQNLGIMLNLFQSMKNIRDFVNKIHNFNDMQKFLQAQLIKNKFEELTTEFDGYISTLNFVITIDTNLKKDRDYDSLKEDIKETKEFLRLLVKSIDFARIPRASRSINVSDEDAMIGMMIDNRSEIIQLKNSLDDPRTPQKDEQDVLLSLKDFDSTLNDNENDILDYEDFETLEENHGNYYKRILKITSQEVIFKEIDLSRHINIQVKILKSISSSRDIIQYFGLIRSKENKEKKYIVLEWADHGSLREFYQSKKLDYQLKSRIALDIARGLIFLDAHDILHHDIRSDNIMVDRHERAKIANFDMSRGYSDKSRKLRATRDNAPYMAPEKLENREYVYDLKCEIYSFGVLLWEIAEQKAPYSEISDVIELTKKILNREIKLKFSCQDIPEKWKQLFSEATDKNRKIRPEIRIIFEKITNFRSLNKTTKSSQPSLQTLMQNIFSLKDAIKHTNSKQGDKTKAWNSFCIYSNLNVHIAKYYKGYYLYHKLPPVNHADNERFKIAADLFKKAADNADITMAQHMYATCLVNGHGIEKNLELALNYFLKAANKDNYISMFRLGFMYYKGLGTKKNDEEGIYWLRLAAQHNVANAIKFCKEHNIDFEPFNC</sequence>
<dbReference type="Proteomes" id="UP000789901">
    <property type="component" value="Unassembled WGS sequence"/>
</dbReference>
<dbReference type="CDD" id="cd21037">
    <property type="entry name" value="MLKL_NTD"/>
    <property type="match status" value="1"/>
</dbReference>
<dbReference type="SUPFAM" id="SSF81901">
    <property type="entry name" value="HCP-like"/>
    <property type="match status" value="1"/>
</dbReference>
<dbReference type="InterPro" id="IPR051681">
    <property type="entry name" value="Ser/Thr_Kinases-Pseudokinases"/>
</dbReference>
<keyword evidence="3" id="KW-1185">Reference proteome</keyword>
<dbReference type="Gene3D" id="1.10.510.10">
    <property type="entry name" value="Transferase(Phosphotransferase) domain 1"/>
    <property type="match status" value="1"/>
</dbReference>